<feature type="domain" description="S1 motif" evidence="14">
    <location>
        <begin position="1121"/>
        <end position="1191"/>
    </location>
</feature>
<dbReference type="InterPro" id="IPR017072">
    <property type="entry name" value="TF_Spt6"/>
</dbReference>
<dbReference type="Pfam" id="PF14639">
    <property type="entry name" value="YqgF"/>
    <property type="match status" value="1"/>
</dbReference>
<keyword evidence="8 10" id="KW-0539">Nucleus</keyword>
<dbReference type="InterPro" id="IPR035420">
    <property type="entry name" value="Spt6_SH2"/>
</dbReference>
<dbReference type="InterPro" id="IPR035018">
    <property type="entry name" value="Spt6_SH2_C"/>
</dbReference>
<feature type="compositionally biased region" description="Acidic residues" evidence="12">
    <location>
        <begin position="203"/>
        <end position="215"/>
    </location>
</feature>
<feature type="compositionally biased region" description="Polar residues" evidence="12">
    <location>
        <begin position="1678"/>
        <end position="1687"/>
    </location>
</feature>
<dbReference type="CDD" id="cd09918">
    <property type="entry name" value="SH2_Nterm_SPT6_like"/>
    <property type="match status" value="1"/>
</dbReference>
<evidence type="ECO:0000259" key="13">
    <source>
        <dbReference type="PROSITE" id="PS50001"/>
    </source>
</evidence>
<dbReference type="InterPro" id="IPR010994">
    <property type="entry name" value="RuvA_2-like"/>
</dbReference>
<dbReference type="STRING" id="403673.A0A177WH78"/>
<dbReference type="SUPFAM" id="SSF55550">
    <property type="entry name" value="SH2 domain"/>
    <property type="match status" value="1"/>
</dbReference>
<dbReference type="PROSITE" id="PS50126">
    <property type="entry name" value="S1"/>
    <property type="match status" value="1"/>
</dbReference>
<feature type="domain" description="SH2" evidence="13">
    <location>
        <begin position="1240"/>
        <end position="1322"/>
    </location>
</feature>
<keyword evidence="5" id="KW-0158">Chromosome</keyword>
<evidence type="ECO:0000313" key="16">
    <source>
        <dbReference type="Proteomes" id="UP000077115"/>
    </source>
</evidence>
<dbReference type="Pfam" id="PF22706">
    <property type="entry name" value="Tex_central_region"/>
    <property type="match status" value="1"/>
</dbReference>
<dbReference type="InterPro" id="IPR032706">
    <property type="entry name" value="Spt6_HHH"/>
</dbReference>
<dbReference type="PROSITE" id="PS50001">
    <property type="entry name" value="SH2"/>
    <property type="match status" value="1"/>
</dbReference>
<evidence type="ECO:0000256" key="3">
    <source>
        <dbReference type="ARBA" id="ARBA00009253"/>
    </source>
</evidence>
<evidence type="ECO:0000256" key="11">
    <source>
        <dbReference type="PROSITE-ProRule" id="PRU00191"/>
    </source>
</evidence>
<dbReference type="CDD" id="cd09928">
    <property type="entry name" value="SH2_Cterm_SPT6_like"/>
    <property type="match status" value="1"/>
</dbReference>
<dbReference type="Gene3D" id="1.10.10.650">
    <property type="entry name" value="RuvA domain 2-like"/>
    <property type="match status" value="1"/>
</dbReference>
<dbReference type="Gene3D" id="1.10.3500.10">
    <property type="entry name" value="Tex N-terminal region-like"/>
    <property type="match status" value="1"/>
</dbReference>
<evidence type="ECO:0000256" key="7">
    <source>
        <dbReference type="ARBA" id="ARBA00023163"/>
    </source>
</evidence>
<evidence type="ECO:0000313" key="15">
    <source>
        <dbReference type="EMBL" id="OAJ38850.1"/>
    </source>
</evidence>
<feature type="compositionally biased region" description="Polar residues" evidence="12">
    <location>
        <begin position="1595"/>
        <end position="1604"/>
    </location>
</feature>
<dbReference type="Gene3D" id="1.10.10.2740">
    <property type="entry name" value="Spt6, Death-like domain"/>
    <property type="match status" value="1"/>
</dbReference>
<dbReference type="SMART" id="SM00316">
    <property type="entry name" value="S1"/>
    <property type="match status" value="1"/>
</dbReference>
<dbReference type="Pfam" id="PF14641">
    <property type="entry name" value="HTH_44"/>
    <property type="match status" value="1"/>
</dbReference>
<dbReference type="FunFam" id="1.10.150.850:FF:000001">
    <property type="entry name" value="Transcription elongation factor spt6"/>
    <property type="match status" value="1"/>
</dbReference>
<dbReference type="GO" id="GO:0034728">
    <property type="term" value="P:nucleosome organization"/>
    <property type="evidence" value="ECO:0007669"/>
    <property type="project" value="TreeGrafter"/>
</dbReference>
<reference evidence="15 16" key="1">
    <citation type="submission" date="2006-10" db="EMBL/GenBank/DDBJ databases">
        <title>The Genome Sequence of Batrachochytrium dendrobatidis JEL423.</title>
        <authorList>
            <consortium name="The Broad Institute Genome Sequencing Platform"/>
            <person name="Birren B."/>
            <person name="Lander E."/>
            <person name="Galagan J."/>
            <person name="Cuomo C."/>
            <person name="Devon K."/>
            <person name="Jaffe D."/>
            <person name="Butler J."/>
            <person name="Alvarez P."/>
            <person name="Gnerre S."/>
            <person name="Grabherr M."/>
            <person name="Kleber M."/>
            <person name="Mauceli E."/>
            <person name="Brockman W."/>
            <person name="Young S."/>
            <person name="LaButti K."/>
            <person name="Sykes S."/>
            <person name="DeCaprio D."/>
            <person name="Crawford M."/>
            <person name="Koehrsen M."/>
            <person name="Engels R."/>
            <person name="Montgomery P."/>
            <person name="Pearson M."/>
            <person name="Howarth C."/>
            <person name="Larson L."/>
            <person name="White J."/>
            <person name="O'Leary S."/>
            <person name="Kodira C."/>
            <person name="Zeng Q."/>
            <person name="Yandava C."/>
            <person name="Alvarado L."/>
            <person name="Longcore J."/>
            <person name="James T."/>
        </authorList>
    </citation>
    <scope>NUCLEOTIDE SEQUENCE [LARGE SCALE GENOMIC DNA]</scope>
    <source>
        <strain evidence="15 16">JEL423</strain>
    </source>
</reference>
<dbReference type="InterPro" id="IPR036860">
    <property type="entry name" value="SH2_dom_sf"/>
</dbReference>
<dbReference type="InterPro" id="IPR028088">
    <property type="entry name" value="Spt6_HTH_DNA-bd_dom"/>
</dbReference>
<dbReference type="GO" id="GO:0031491">
    <property type="term" value="F:nucleosome binding"/>
    <property type="evidence" value="ECO:0007669"/>
    <property type="project" value="TreeGrafter"/>
</dbReference>
<keyword evidence="6 11" id="KW-0727">SH2 domain</keyword>
<dbReference type="InterPro" id="IPR035019">
    <property type="entry name" value="Spt6_SH2_N"/>
</dbReference>
<dbReference type="SUPFAM" id="SSF53098">
    <property type="entry name" value="Ribonuclease H-like"/>
    <property type="match status" value="1"/>
</dbReference>
<dbReference type="InterPro" id="IPR000980">
    <property type="entry name" value="SH2"/>
</dbReference>
<accession>A0A177WH78</accession>
<dbReference type="InterPro" id="IPR049540">
    <property type="entry name" value="Spt6-like_S1"/>
</dbReference>
<protein>
    <recommendedName>
        <fullName evidence="4 10">Transcription elongation factor Spt6</fullName>
    </recommendedName>
</protein>
<dbReference type="GO" id="GO:0140673">
    <property type="term" value="P:transcription elongation-coupled chromatin remodeling"/>
    <property type="evidence" value="ECO:0007669"/>
    <property type="project" value="InterPro"/>
</dbReference>
<evidence type="ECO:0000256" key="12">
    <source>
        <dbReference type="SAM" id="MobiDB-lite"/>
    </source>
</evidence>
<keyword evidence="7 10" id="KW-0804">Transcription</keyword>
<reference evidence="15 16" key="2">
    <citation type="submission" date="2016-05" db="EMBL/GenBank/DDBJ databases">
        <title>Lineage-specific infection strategies underlie the spectrum of fungal disease in amphibians.</title>
        <authorList>
            <person name="Cuomo C.A."/>
            <person name="Farrer R.A."/>
            <person name="James T."/>
            <person name="Longcore J."/>
            <person name="Birren B."/>
        </authorList>
    </citation>
    <scope>NUCLEOTIDE SEQUENCE [LARGE SCALE GENOMIC DNA]</scope>
    <source>
        <strain evidence="15 16">JEL423</strain>
    </source>
</reference>
<dbReference type="Pfam" id="PF21710">
    <property type="entry name" value="Spt6_S1"/>
    <property type="match status" value="1"/>
</dbReference>
<dbReference type="InterPro" id="IPR012337">
    <property type="entry name" value="RNaseH-like_sf"/>
</dbReference>
<dbReference type="EMBL" id="DS022302">
    <property type="protein sequence ID" value="OAJ38850.1"/>
    <property type="molecule type" value="Genomic_DNA"/>
</dbReference>
<dbReference type="VEuPathDB" id="FungiDB:BDEG_22749"/>
<evidence type="ECO:0000259" key="14">
    <source>
        <dbReference type="PROSITE" id="PS50126"/>
    </source>
</evidence>
<feature type="compositionally biased region" description="Basic and acidic residues" evidence="12">
    <location>
        <begin position="1561"/>
        <end position="1572"/>
    </location>
</feature>
<gene>
    <name evidence="15" type="ORF">BDEG_22749</name>
</gene>
<comment type="function">
    <text evidence="9">Histone H3-H4 chaperone that plays a role in maintenance of chromatin structure during RNA polymerase II transcription elongation thereby repressing transcription initiation from cryptic promoters. Mediates the reassembly of nucleosomes onto the promoters of at least a selected set of genes during repression; the nucleosome reassembly is essential for transcriptional repression. Essential for viability.</text>
</comment>
<feature type="compositionally biased region" description="Acidic residues" evidence="12">
    <location>
        <begin position="58"/>
        <end position="76"/>
    </location>
</feature>
<dbReference type="PANTHER" id="PTHR10145">
    <property type="entry name" value="TRANSCRIPTION ELONGATION FACTOR SPT6"/>
    <property type="match status" value="1"/>
</dbReference>
<dbReference type="SUPFAM" id="SSF158832">
    <property type="entry name" value="Tex N-terminal region-like"/>
    <property type="match status" value="1"/>
</dbReference>
<dbReference type="PIRSF" id="PIRSF036947">
    <property type="entry name" value="Spt6"/>
    <property type="match status" value="1"/>
</dbReference>
<feature type="compositionally biased region" description="Polar residues" evidence="12">
    <location>
        <begin position="1469"/>
        <end position="1496"/>
    </location>
</feature>
<dbReference type="FunFam" id="3.30.505.10:FF:000056">
    <property type="entry name" value="Transcription elongation factor Spt6"/>
    <property type="match status" value="1"/>
</dbReference>
<dbReference type="InterPro" id="IPR055179">
    <property type="entry name" value="Tex-like_central_region"/>
</dbReference>
<evidence type="ECO:0000256" key="4">
    <source>
        <dbReference type="ARBA" id="ARBA00020248"/>
    </source>
</evidence>
<dbReference type="Gene3D" id="1.10.150.850">
    <property type="entry name" value="Spt6, helix-hairpin-helix domain"/>
    <property type="match status" value="1"/>
</dbReference>
<dbReference type="FunFam" id="1.10.10.2740:FF:000002">
    <property type="entry name" value="Transcription elongation factor Spt6"/>
    <property type="match status" value="1"/>
</dbReference>
<comment type="function">
    <text evidence="10">Plays a role in maintenance of chromatin structure during RNA polymerase II transcription elongation thereby repressing transcription initiation from cryptic promoters. Mediates the reassembly of nucleosomes onto the promoters of at least a selected set of genes during repression; the nucleosome reassembly is essential for transcriptional repression.</text>
</comment>
<evidence type="ECO:0000256" key="8">
    <source>
        <dbReference type="ARBA" id="ARBA00023242"/>
    </source>
</evidence>
<feature type="region of interest" description="Disordered" evidence="12">
    <location>
        <begin position="203"/>
        <end position="223"/>
    </location>
</feature>
<dbReference type="SUPFAM" id="SSF50249">
    <property type="entry name" value="Nucleic acid-binding proteins"/>
    <property type="match status" value="1"/>
</dbReference>
<dbReference type="InterPro" id="IPR023323">
    <property type="entry name" value="Tex-like_dom_sf"/>
</dbReference>
<dbReference type="Gene3D" id="3.30.505.10">
    <property type="entry name" value="SH2 domain"/>
    <property type="match status" value="2"/>
</dbReference>
<dbReference type="GO" id="GO:0042393">
    <property type="term" value="F:histone binding"/>
    <property type="evidence" value="ECO:0007669"/>
    <property type="project" value="TreeGrafter"/>
</dbReference>
<dbReference type="InterPro" id="IPR012340">
    <property type="entry name" value="NA-bd_OB-fold"/>
</dbReference>
<dbReference type="GO" id="GO:0008023">
    <property type="term" value="C:transcription elongation factor complex"/>
    <property type="evidence" value="ECO:0007669"/>
    <property type="project" value="TreeGrafter"/>
</dbReference>
<feature type="compositionally biased region" description="Basic and acidic residues" evidence="12">
    <location>
        <begin position="1659"/>
        <end position="1672"/>
    </location>
</feature>
<organism evidence="15 16">
    <name type="scientific">Batrachochytrium dendrobatidis (strain JEL423)</name>
    <dbReference type="NCBI Taxonomy" id="403673"/>
    <lineage>
        <taxon>Eukaryota</taxon>
        <taxon>Fungi</taxon>
        <taxon>Fungi incertae sedis</taxon>
        <taxon>Chytridiomycota</taxon>
        <taxon>Chytridiomycota incertae sedis</taxon>
        <taxon>Chytridiomycetes</taxon>
        <taxon>Rhizophydiales</taxon>
        <taxon>Rhizophydiales incertae sedis</taxon>
        <taxon>Batrachochytrium</taxon>
    </lineage>
</organism>
<dbReference type="Gene3D" id="3.30.420.140">
    <property type="entry name" value="YqgF/RNase H-like domain"/>
    <property type="match status" value="1"/>
</dbReference>
<feature type="compositionally biased region" description="Basic and acidic residues" evidence="12">
    <location>
        <begin position="11"/>
        <end position="21"/>
    </location>
</feature>
<comment type="subcellular location">
    <subcellularLocation>
        <location evidence="2">Chromosome</location>
    </subcellularLocation>
    <subcellularLocation>
        <location evidence="1 10">Nucleus</location>
    </subcellularLocation>
</comment>
<dbReference type="InterPro" id="IPR003029">
    <property type="entry name" value="S1_domain"/>
</dbReference>
<dbReference type="GO" id="GO:0003677">
    <property type="term" value="F:DNA binding"/>
    <property type="evidence" value="ECO:0007669"/>
    <property type="project" value="InterPro"/>
</dbReference>
<evidence type="ECO:0000256" key="9">
    <source>
        <dbReference type="ARBA" id="ARBA00093389"/>
    </source>
</evidence>
<dbReference type="eggNOG" id="KOG1856">
    <property type="taxonomic scope" value="Eukaryota"/>
</dbReference>
<feature type="compositionally biased region" description="Low complexity" evidence="12">
    <location>
        <begin position="1448"/>
        <end position="1468"/>
    </location>
</feature>
<feature type="region of interest" description="Disordered" evidence="12">
    <location>
        <begin position="1447"/>
        <end position="1687"/>
    </location>
</feature>
<feature type="compositionally biased region" description="Acidic residues" evidence="12">
    <location>
        <begin position="85"/>
        <end position="96"/>
    </location>
</feature>
<dbReference type="SUPFAM" id="SSF47781">
    <property type="entry name" value="RuvA domain 2-like"/>
    <property type="match status" value="2"/>
</dbReference>
<dbReference type="InterPro" id="IPR042066">
    <property type="entry name" value="Spt6_death-like"/>
</dbReference>
<comment type="similarity">
    <text evidence="3 10">Belongs to the SPT6 family.</text>
</comment>
<sequence>MYSNEDDDDDSLHSDSKHDTAVADTDGSSRKKRQQISDSDDDEGEDISRPFGSRPEIYSDDDEDDEDEDDEEGEMTEADKKFIASDDEDADAEEGSDSDRAKRRRRHRRKRARKERQAVEARVVEGDEALSDDELDLIKENMGDTSFNFKRLRKKADEFKNNVDYIFDDDEDIATSMGTETVSTRKRGDDGFRDEDDLADFIIEDDDLDGPEEPDEVRQEKIRRRRERQEFAKNIGTGYGISDESWNDIQELFGDGGDYAYALHPDEIEHDEGEEDDEFLMESQQRKLKNVRLSDVYEPSEIASKMLTEDDDRIRNRDIPERYQLLDQVSTLDDAELASEATFITRLLVKERQNSQTPVTNEALLLSAVTHLVRFIRRDLFEVPFIYMYRKDYFDGILDLPDLWRIVDLNTQFLGIESKKRAVLSLINDILKIDDRINSDIYIRTFVDRLNSFDDVQDAINYLQLTYCIELDAHQNTLQKRRLFKRVAWRRDYEDAKKNNIGGLVNLFNVNIQQYSASMTTQQSLHLPEDHHESPLVAASQFVSPRFPDPESALAAARLVIGQDIAAYPQLRAFIRRVYFVDAVIDVLPTERGKREIVPHHPYYHFKYLKEKPKFSFTDGQFLQIMTAESEGLVVVSVRVEEEPRLLADIMKYICNDYVNDLAEEWNTQRRMIAEYAAKQVIFPLCSKWLKEQLLVSAIEWTALKCQEKLERWVSMSPYRPAQSSDDVHSYDDVAPVVLSITWGEGDRSSPTFAAIIGENGQLSEYLKLDKLNDRERGNDLNMLIDLAARFRPAVVVVGGLKPNTQTQLLRLLEETITAAEVQGKLKENIPVMIVEDEVARIYMHSKRAELEFPIKDYPQLIRYCVSLGRRVQDPTQEFAGLFNVNEDYKSLRIHPLQNLLPDLKRKTVLERALMNAVSLCGVDINAAASNSNLAHTLQFVSGLGPRKSQAIISKIIRSGGKLESRADLIRKNLCAAKVFINCASFLRIRSKHFRQSFSDSVIDVLDDTRVHPEDYDLARKMAADALDLDDTALDEDDTPSQHVAELMESGDADRLNQLLLDDYAIELERRIHQPKLICLNEIRKELIHPYQERRQQFQPASYDEIFSMLTGESDDTLYEGLITSGHIVIIKDRFLFCRLSSGLEGMVHAKNLDIPHGHQSLTELFQINMSIPVCVVGVNKERMTVELSGRVESNATMDEGNIKRDQYFNAAQEHDDIAASKAIKYLAKPKKQVRVIQHPFFKNMDYRAAEEYLSTRPRGEVVVRPSTRGNDHISITWKVDDGLYQHVDVLELEKENEWALGKVLRIDKQAFTEIDQIIAEYIEPMTRRIAQVMNHDKFKRKSLDDMFVYVSEQMAVLKRSAYGFIVVPHKPGMFYLVFRHPQNRPHHDYVIVQPDGLLFRKVKFQSIDDLLAYFKKTEAERSTSVKSRGVAPSTHHLATGVGMHMNPQRQQQYQQQQQQQQQPYQKQHVSSRQPPVGGSRSSKPNPNMTSLSNIRSVPIQHGTGQHVDSRGPSWGDQYTGNSGTLNGGYRGQSSSNGREPRQESSWGEPDGMARGPPLKPHWDQRQDDFHGAQRGGKSDQFQKGSSRDFRGSQPYGNSRSAPQEPSWGGVHDVHNERLGGTSGTSKLNSKDLSWGEPDDTVRRPPPSSSWNETQDPSQENRKIIPHNRGDTWGEYAPQQTQHTDGW</sequence>
<dbReference type="Pfam" id="PF14633">
    <property type="entry name" value="SH2_2"/>
    <property type="match status" value="1"/>
</dbReference>
<feature type="compositionally biased region" description="Acidic residues" evidence="12">
    <location>
        <begin position="1"/>
        <end position="10"/>
    </location>
</feature>
<dbReference type="GO" id="GO:0005694">
    <property type="term" value="C:chromosome"/>
    <property type="evidence" value="ECO:0007669"/>
    <property type="project" value="UniProtKB-SubCell"/>
</dbReference>
<dbReference type="PANTHER" id="PTHR10145:SF6">
    <property type="entry name" value="TRANSCRIPTION ELONGATION FACTOR SPT6"/>
    <property type="match status" value="1"/>
</dbReference>
<dbReference type="Gene3D" id="2.40.50.140">
    <property type="entry name" value="Nucleic acid-binding proteins"/>
    <property type="match status" value="1"/>
</dbReference>
<dbReference type="Pfam" id="PF14632">
    <property type="entry name" value="SPT6_acidic"/>
    <property type="match status" value="1"/>
</dbReference>
<feature type="region of interest" description="Disordered" evidence="12">
    <location>
        <begin position="1"/>
        <end position="122"/>
    </location>
</feature>
<evidence type="ECO:0000256" key="10">
    <source>
        <dbReference type="PIRNR" id="PIRNR036947"/>
    </source>
</evidence>
<proteinExistence type="inferred from homology"/>
<dbReference type="OrthoDB" id="995477at2759"/>
<dbReference type="InterPro" id="IPR037027">
    <property type="entry name" value="YqgF/RNaseH-like_dom_sf"/>
</dbReference>
<feature type="compositionally biased region" description="Polar residues" evidence="12">
    <location>
        <begin position="1649"/>
        <end position="1658"/>
    </location>
</feature>
<evidence type="ECO:0000256" key="6">
    <source>
        <dbReference type="ARBA" id="ARBA00022999"/>
    </source>
</evidence>
<dbReference type="InterPro" id="IPR028083">
    <property type="entry name" value="Spt6_acidic_N_dom"/>
</dbReference>
<evidence type="ECO:0000256" key="5">
    <source>
        <dbReference type="ARBA" id="ARBA00022454"/>
    </source>
</evidence>
<evidence type="ECO:0000256" key="1">
    <source>
        <dbReference type="ARBA" id="ARBA00004123"/>
    </source>
</evidence>
<dbReference type="InterPro" id="IPR023319">
    <property type="entry name" value="Tex-like_HTH_dom_sf"/>
</dbReference>
<dbReference type="InterPro" id="IPR028231">
    <property type="entry name" value="Spt6_YqgF"/>
</dbReference>
<dbReference type="SMART" id="SM00252">
    <property type="entry name" value="SH2"/>
    <property type="match status" value="1"/>
</dbReference>
<name>A0A177WH78_BATDL</name>
<evidence type="ECO:0000256" key="2">
    <source>
        <dbReference type="ARBA" id="ARBA00004286"/>
    </source>
</evidence>
<dbReference type="Proteomes" id="UP000077115">
    <property type="component" value="Unassembled WGS sequence"/>
</dbReference>
<feature type="compositionally biased region" description="Basic residues" evidence="12">
    <location>
        <begin position="101"/>
        <end position="114"/>
    </location>
</feature>
<dbReference type="Pfam" id="PF14635">
    <property type="entry name" value="HHH_7"/>
    <property type="match status" value="1"/>
</dbReference>